<evidence type="ECO:0000256" key="1">
    <source>
        <dbReference type="ARBA" id="ARBA00010531"/>
    </source>
</evidence>
<keyword evidence="2" id="KW-0678">Repressor</keyword>
<evidence type="ECO:0000256" key="2">
    <source>
        <dbReference type="ARBA" id="ARBA00022491"/>
    </source>
</evidence>
<keyword evidence="4 9" id="KW-0689">Ribosomal protein</keyword>
<dbReference type="PANTHER" id="PTHR36427">
    <property type="entry name" value="54S RIBOSOMAL PROTEIN L1, MITOCHONDRIAL"/>
    <property type="match status" value="1"/>
</dbReference>
<feature type="compositionally biased region" description="Basic and acidic residues" evidence="8">
    <location>
        <begin position="16"/>
        <end position="50"/>
    </location>
</feature>
<dbReference type="PATRIC" id="fig|1618485.3.peg.487"/>
<proteinExistence type="inferred from homology"/>
<evidence type="ECO:0000256" key="7">
    <source>
        <dbReference type="ARBA" id="ARBA00035452"/>
    </source>
</evidence>
<evidence type="ECO:0000256" key="8">
    <source>
        <dbReference type="SAM" id="MobiDB-lite"/>
    </source>
</evidence>
<dbReference type="InterPro" id="IPR016095">
    <property type="entry name" value="Ribosomal_uL1_3-a/b-sand"/>
</dbReference>
<dbReference type="PANTHER" id="PTHR36427:SF3">
    <property type="entry name" value="LARGE RIBOSOMAL SUBUNIT PROTEIN UL1M"/>
    <property type="match status" value="1"/>
</dbReference>
<dbReference type="Pfam" id="PF00687">
    <property type="entry name" value="Ribosomal_L1"/>
    <property type="match status" value="1"/>
</dbReference>
<dbReference type="SUPFAM" id="SSF56808">
    <property type="entry name" value="Ribosomal protein L1"/>
    <property type="match status" value="1"/>
</dbReference>
<keyword evidence="3" id="KW-0810">Translation regulation</keyword>
<dbReference type="InterPro" id="IPR023674">
    <property type="entry name" value="Ribosomal_uL1-like"/>
</dbReference>
<evidence type="ECO:0000256" key="3">
    <source>
        <dbReference type="ARBA" id="ARBA00022845"/>
    </source>
</evidence>
<accession>A0A0G0BD68</accession>
<comment type="caution">
    <text evidence="9">The sequence shown here is derived from an EMBL/GenBank/DDBJ whole genome shotgun (WGS) entry which is preliminary data.</text>
</comment>
<dbReference type="GO" id="GO:0003735">
    <property type="term" value="F:structural constituent of ribosome"/>
    <property type="evidence" value="ECO:0007669"/>
    <property type="project" value="InterPro"/>
</dbReference>
<organism evidence="9 10">
    <name type="scientific">Candidatus Roizmanbacteria bacterium GW2011_GWC2_35_12</name>
    <dbReference type="NCBI Taxonomy" id="1618485"/>
    <lineage>
        <taxon>Bacteria</taxon>
        <taxon>Candidatus Roizmaniibacteriota</taxon>
    </lineage>
</organism>
<evidence type="ECO:0000313" key="9">
    <source>
        <dbReference type="EMBL" id="KKP67359.1"/>
    </source>
</evidence>
<dbReference type="Gene3D" id="3.40.50.790">
    <property type="match status" value="2"/>
</dbReference>
<dbReference type="Proteomes" id="UP000034127">
    <property type="component" value="Unassembled WGS sequence"/>
</dbReference>
<dbReference type="GO" id="GO:0006417">
    <property type="term" value="P:regulation of translation"/>
    <property type="evidence" value="ECO:0007669"/>
    <property type="project" value="UniProtKB-KW"/>
</dbReference>
<sequence>MGKVKTRILGNEEVEEKQKKEQKLKSEEKKLLKKKEVKESKEENKDESEVKITSPAKASEVKEKKAKKIVVKLRGKKYLAVKKLVDKTKTYLLKDAVDMLKKMKTAKFDESVEIHIVVDGTGLKGELELPHSTGKQVKVAVVDEKLLGELEKGRMDFDILVTHPSFMPKLAKFAKVLGPKGLMPNPKAGTISTKPEDIVKKFSRGVMRWKTEPKFPLIHQMIGKISFPEKNLVENAVKFIEVVGKKHILKAYIKSTMSPSIKLDLQR</sequence>
<dbReference type="Gene3D" id="3.30.190.20">
    <property type="match status" value="2"/>
</dbReference>
<reference evidence="9 10" key="1">
    <citation type="journal article" date="2015" name="Nature">
        <title>rRNA introns, odd ribosomes, and small enigmatic genomes across a large radiation of phyla.</title>
        <authorList>
            <person name="Brown C.T."/>
            <person name="Hug L.A."/>
            <person name="Thomas B.C."/>
            <person name="Sharon I."/>
            <person name="Castelle C.J."/>
            <person name="Singh A."/>
            <person name="Wilkins M.J."/>
            <person name="Williams K.H."/>
            <person name="Banfield J.F."/>
        </authorList>
    </citation>
    <scope>NUCLEOTIDE SEQUENCE [LARGE SCALE GENOMIC DNA]</scope>
</reference>
<dbReference type="AlphaFoldDB" id="A0A0G0BD68"/>
<dbReference type="EMBL" id="LBPX01000015">
    <property type="protein sequence ID" value="KKP67359.1"/>
    <property type="molecule type" value="Genomic_DNA"/>
</dbReference>
<evidence type="ECO:0000256" key="6">
    <source>
        <dbReference type="ARBA" id="ARBA00035241"/>
    </source>
</evidence>
<dbReference type="GO" id="GO:0003723">
    <property type="term" value="F:RNA binding"/>
    <property type="evidence" value="ECO:0007669"/>
    <property type="project" value="InterPro"/>
</dbReference>
<dbReference type="GO" id="GO:0015934">
    <property type="term" value="C:large ribosomal subunit"/>
    <property type="evidence" value="ECO:0007669"/>
    <property type="project" value="InterPro"/>
</dbReference>
<evidence type="ECO:0000313" key="10">
    <source>
        <dbReference type="Proteomes" id="UP000034127"/>
    </source>
</evidence>
<feature type="region of interest" description="Disordered" evidence="8">
    <location>
        <begin position="1"/>
        <end position="60"/>
    </location>
</feature>
<dbReference type="GO" id="GO:0006412">
    <property type="term" value="P:translation"/>
    <property type="evidence" value="ECO:0007669"/>
    <property type="project" value="InterPro"/>
</dbReference>
<evidence type="ECO:0000256" key="5">
    <source>
        <dbReference type="ARBA" id="ARBA00023274"/>
    </source>
</evidence>
<gene>
    <name evidence="9" type="ORF">UR63_C0015G0019</name>
</gene>
<keyword evidence="5" id="KW-0687">Ribonucleoprotein</keyword>
<comment type="similarity">
    <text evidence="1">Belongs to the universal ribosomal protein uL1 family.</text>
</comment>
<dbReference type="CDD" id="cd00403">
    <property type="entry name" value="Ribosomal_L1"/>
    <property type="match status" value="1"/>
</dbReference>
<name>A0A0G0BD68_9BACT</name>
<dbReference type="InterPro" id="IPR028364">
    <property type="entry name" value="Ribosomal_uL1/biogenesis"/>
</dbReference>
<evidence type="ECO:0000256" key="4">
    <source>
        <dbReference type="ARBA" id="ARBA00022980"/>
    </source>
</evidence>
<protein>
    <recommendedName>
        <fullName evidence="6">Large ribosomal subunit protein uL1</fullName>
    </recommendedName>
    <alternativeName>
        <fullName evidence="7">50S ribosomal protein L1</fullName>
    </alternativeName>
</protein>